<gene>
    <name evidence="2" type="ORF">KF707C_47790</name>
</gene>
<reference evidence="2 3" key="2">
    <citation type="journal article" date="2017" name="Int. J. Syst. Evol. Microbiol.">
        <title>Pseudomonas furukawaii sp. nov., a polychlorinated biphenyl-degrading bacterium isolated from biphenyl-contaminated soil in Japan.</title>
        <authorList>
            <person name="Kimura N."/>
            <person name="Watanabe T."/>
            <person name="Suenaga H."/>
            <person name="Fujihara H."/>
            <person name="Futagami T."/>
            <person name="Goto M."/>
            <person name="Hanada S."/>
            <person name="Hirose J."/>
        </authorList>
    </citation>
    <scope>NUCLEOTIDE SEQUENCE [LARGE SCALE GENOMIC DNA]</scope>
    <source>
        <strain evidence="3">DSM 10086 / NBRC 110670 / KF707</strain>
    </source>
</reference>
<proteinExistence type="predicted"/>
<keyword evidence="3" id="KW-1185">Reference proteome</keyword>
<evidence type="ECO:0000313" key="2">
    <source>
        <dbReference type="EMBL" id="BAU76467.1"/>
    </source>
</evidence>
<sequence length="37" mass="4142">MADQRVADLSNRHGEGSPAGWQKNRDSLIHRLQAVLN</sequence>
<evidence type="ECO:0000313" key="3">
    <source>
        <dbReference type="Proteomes" id="UP000218554"/>
    </source>
</evidence>
<reference evidence="3" key="1">
    <citation type="submission" date="2015-05" db="EMBL/GenBank/DDBJ databases">
        <title>Draft genome sequencing of a biphenyl-degrading bacterium, Pseudomonas balearica KF707 (=NBRC110670).</title>
        <authorList>
            <person name="Kimura N."/>
            <person name="Hirose J."/>
            <person name="Watanabe T."/>
            <person name="Suenaga H."/>
            <person name="Fujihara H."/>
            <person name="Noguchi M."/>
            <person name="Hashimoto M."/>
            <person name="Shimodaira J."/>
            <person name="Tsuchikane K."/>
            <person name="Hosoyama A."/>
            <person name="Yamazoe A."/>
            <person name="Fujita N."/>
            <person name="Furukawa K."/>
        </authorList>
    </citation>
    <scope>NUCLEOTIDE SEQUENCE [LARGE SCALE GENOMIC DNA]</scope>
    <source>
        <strain evidence="3">DSM 10086 / NBRC 110670 / KF707</strain>
    </source>
</reference>
<dbReference type="EMBL" id="AP014862">
    <property type="protein sequence ID" value="BAU76467.1"/>
    <property type="molecule type" value="Genomic_DNA"/>
</dbReference>
<feature type="region of interest" description="Disordered" evidence="1">
    <location>
        <begin position="1"/>
        <end position="25"/>
    </location>
</feature>
<organism evidence="2 3">
    <name type="scientific">Metapseudomonas furukawaii</name>
    <name type="common">Pseudomonas furukawaii</name>
    <dbReference type="NCBI Taxonomy" id="1149133"/>
    <lineage>
        <taxon>Bacteria</taxon>
        <taxon>Pseudomonadati</taxon>
        <taxon>Pseudomonadota</taxon>
        <taxon>Gammaproteobacteria</taxon>
        <taxon>Pseudomonadales</taxon>
        <taxon>Pseudomonadaceae</taxon>
        <taxon>Metapseudomonas</taxon>
    </lineage>
</organism>
<dbReference type="Proteomes" id="UP000218554">
    <property type="component" value="Chromosome"/>
</dbReference>
<accession>A0AAD1FHQ2</accession>
<name>A0AAD1FHQ2_METFU</name>
<dbReference type="AlphaFoldDB" id="A0AAD1FHQ2"/>
<dbReference type="KEGG" id="pfuw:KF707C_47790"/>
<evidence type="ECO:0000256" key="1">
    <source>
        <dbReference type="SAM" id="MobiDB-lite"/>
    </source>
</evidence>
<protein>
    <submittedName>
        <fullName evidence="2">Uncharacterized protein</fullName>
    </submittedName>
</protein>